<comment type="similarity">
    <text evidence="2 6">Belongs to the nematode receptor-like protein srg family.</text>
</comment>
<evidence type="ECO:0000256" key="3">
    <source>
        <dbReference type="ARBA" id="ARBA00022692"/>
    </source>
</evidence>
<keyword evidence="5 6" id="KW-0472">Membrane</keyword>
<proteinExistence type="inferred from homology"/>
<feature type="transmembrane region" description="Helical" evidence="6">
    <location>
        <begin position="35"/>
        <end position="58"/>
    </location>
</feature>
<comment type="subcellular location">
    <subcellularLocation>
        <location evidence="1">Membrane</location>
        <topology evidence="1">Multi-pass membrane protein</topology>
    </subcellularLocation>
</comment>
<dbReference type="eggNOG" id="ENOG502TJR9">
    <property type="taxonomic scope" value="Eukaryota"/>
</dbReference>
<dbReference type="Proteomes" id="UP000008068">
    <property type="component" value="Unassembled WGS sequence"/>
</dbReference>
<dbReference type="AlphaFoldDB" id="G0PLE7"/>
<keyword evidence="8" id="KW-1185">Reference proteome</keyword>
<sequence length="165" mass="19611">MVINIFCYLNTWIFRLYHVESTIPFMIWVNDNFHFLFHFYAFFANYFYNAQCMSVIGMSAHRLWSCSSTTANEFWKTYYPWVYLTVVVASALLAYVHLALKLYNVDYYDHEKGAFVIDPIDQLSLSLPYILMAFDKNVQATLTKSLAWIMHYERSMLTDRHISLT</sequence>
<evidence type="ECO:0000313" key="7">
    <source>
        <dbReference type="EMBL" id="EGT34595.1"/>
    </source>
</evidence>
<keyword evidence="3 6" id="KW-0812">Transmembrane</keyword>
<evidence type="ECO:0000256" key="6">
    <source>
        <dbReference type="RuleBase" id="RU280813"/>
    </source>
</evidence>
<feature type="transmembrane region" description="Helical" evidence="6">
    <location>
        <begin position="78"/>
        <end position="100"/>
    </location>
</feature>
<evidence type="ECO:0000256" key="1">
    <source>
        <dbReference type="ARBA" id="ARBA00004141"/>
    </source>
</evidence>
<evidence type="ECO:0000256" key="5">
    <source>
        <dbReference type="ARBA" id="ARBA00023136"/>
    </source>
</evidence>
<dbReference type="PANTHER" id="PTHR31114:SF3">
    <property type="entry name" value="SERPENTINE RECEPTOR CLASS GAMMA-RELATED"/>
    <property type="match status" value="1"/>
</dbReference>
<accession>G0PLE7</accession>
<dbReference type="InterPro" id="IPR000609">
    <property type="entry name" value="7TM_GPCR_serpentine_rcpt_Srg"/>
</dbReference>
<gene>
    <name evidence="7" type="ORF">CAEBREN_06600</name>
</gene>
<dbReference type="InterPro" id="IPR052880">
    <property type="entry name" value="NRL-Serpentine_Class_Gamma"/>
</dbReference>
<dbReference type="InParanoid" id="G0PLE7"/>
<dbReference type="GO" id="GO:0004888">
    <property type="term" value="F:transmembrane signaling receptor activity"/>
    <property type="evidence" value="ECO:0007669"/>
    <property type="project" value="InterPro"/>
</dbReference>
<dbReference type="GO" id="GO:0016020">
    <property type="term" value="C:membrane"/>
    <property type="evidence" value="ECO:0007669"/>
    <property type="project" value="UniProtKB-SubCell"/>
</dbReference>
<keyword evidence="4 6" id="KW-1133">Transmembrane helix</keyword>
<dbReference type="GO" id="GO:0007606">
    <property type="term" value="P:sensory perception of chemical stimulus"/>
    <property type="evidence" value="ECO:0007669"/>
    <property type="project" value="UniProtKB-UniRule"/>
</dbReference>
<protein>
    <recommendedName>
        <fullName evidence="6">Serpentine receptor class gamma</fullName>
    </recommendedName>
</protein>
<evidence type="ECO:0000313" key="8">
    <source>
        <dbReference type="Proteomes" id="UP000008068"/>
    </source>
</evidence>
<reference evidence="8" key="1">
    <citation type="submission" date="2011-07" db="EMBL/GenBank/DDBJ databases">
        <authorList>
            <consortium name="Caenorhabditis brenneri Sequencing and Analysis Consortium"/>
            <person name="Wilson R.K."/>
        </authorList>
    </citation>
    <scope>NUCLEOTIDE SEQUENCE [LARGE SCALE GENOMIC DNA]</scope>
    <source>
        <strain evidence="8">PB2801</strain>
    </source>
</reference>
<dbReference type="HOGENOM" id="CLU_1612259_0_0_1"/>
<dbReference type="Pfam" id="PF02118">
    <property type="entry name" value="Srg"/>
    <property type="match status" value="1"/>
</dbReference>
<evidence type="ECO:0000256" key="4">
    <source>
        <dbReference type="ARBA" id="ARBA00022989"/>
    </source>
</evidence>
<dbReference type="EMBL" id="GL381073">
    <property type="protein sequence ID" value="EGT34595.1"/>
    <property type="molecule type" value="Genomic_DNA"/>
</dbReference>
<comment type="caution">
    <text evidence="6">Lacks conserved residue(s) required for the propagation of feature annotation.</text>
</comment>
<dbReference type="PANTHER" id="PTHR31114">
    <property type="entry name" value="SERPENTINE RECEPTOR CLASS GAMMA"/>
    <property type="match status" value="1"/>
</dbReference>
<evidence type="ECO:0000256" key="2">
    <source>
        <dbReference type="ARBA" id="ARBA00005692"/>
    </source>
</evidence>
<name>G0PLE7_CAEBE</name>
<organism evidence="8">
    <name type="scientific">Caenorhabditis brenneri</name>
    <name type="common">Nematode worm</name>
    <dbReference type="NCBI Taxonomy" id="135651"/>
    <lineage>
        <taxon>Eukaryota</taxon>
        <taxon>Metazoa</taxon>
        <taxon>Ecdysozoa</taxon>
        <taxon>Nematoda</taxon>
        <taxon>Chromadorea</taxon>
        <taxon>Rhabditida</taxon>
        <taxon>Rhabditina</taxon>
        <taxon>Rhabditomorpha</taxon>
        <taxon>Rhabditoidea</taxon>
        <taxon>Rhabditidae</taxon>
        <taxon>Peloderinae</taxon>
        <taxon>Caenorhabditis</taxon>
    </lineage>
</organism>